<dbReference type="KEGG" id="pay:PAU_03498"/>
<evidence type="ECO:0000313" key="2">
    <source>
        <dbReference type="Proteomes" id="UP000002747"/>
    </source>
</evidence>
<organism evidence="1 2">
    <name type="scientific">Photorhabdus asymbiotica subsp. asymbiotica (strain ATCC 43949 / 3105-77)</name>
    <name type="common">Xenorhabdus luminescens (strain 2)</name>
    <dbReference type="NCBI Taxonomy" id="553480"/>
    <lineage>
        <taxon>Bacteria</taxon>
        <taxon>Pseudomonadati</taxon>
        <taxon>Pseudomonadota</taxon>
        <taxon>Gammaproteobacteria</taxon>
        <taxon>Enterobacterales</taxon>
        <taxon>Morganellaceae</taxon>
        <taxon>Photorhabdus</taxon>
    </lineage>
</organism>
<evidence type="ECO:0000313" key="1">
    <source>
        <dbReference type="EMBL" id="CAQ85586.1"/>
    </source>
</evidence>
<gene>
    <name evidence="1" type="ordered locus">PAU_03498</name>
</gene>
<dbReference type="EMBL" id="FM162591">
    <property type="protein sequence ID" value="CAQ85586.1"/>
    <property type="molecule type" value="Genomic_DNA"/>
</dbReference>
<dbReference type="AlphaFoldDB" id="C7BK89"/>
<dbReference type="Proteomes" id="UP000002747">
    <property type="component" value="Chromosome"/>
</dbReference>
<protein>
    <submittedName>
        <fullName evidence="1">Uncharacterized protein</fullName>
    </submittedName>
</protein>
<name>C7BK89_PHOAA</name>
<accession>C7BK89</accession>
<proteinExistence type="predicted"/>
<reference evidence="1 2" key="1">
    <citation type="journal article" date="2009" name="BMC Genomics">
        <title>Comparative genomics of the emerging human pathogen Photorhabdus asymbiotica with the insect pathogen Photorhabdus luminescens.</title>
        <authorList>
            <person name="Wilkinson P."/>
            <person name="Waterfield N.R."/>
            <person name="Crossman L."/>
            <person name="Corton C."/>
            <person name="Sanchez-Contreras M."/>
            <person name="Vlisidou I."/>
            <person name="Barron A."/>
            <person name="Bignell A."/>
            <person name="Clark L."/>
            <person name="Ormond D."/>
            <person name="Mayho M."/>
            <person name="Bason N."/>
            <person name="Smith F."/>
            <person name="Simmonds M."/>
            <person name="Churcher C."/>
            <person name="Harris D."/>
            <person name="Thompson N.R."/>
            <person name="Quail M."/>
            <person name="Parkhill J."/>
            <person name="ffrench-Constant R.H."/>
        </authorList>
    </citation>
    <scope>NUCLEOTIDE SEQUENCE [LARGE SCALE GENOMIC DNA]</scope>
    <source>
        <strain evidence="2">ATCC 43949 / 3105-77</strain>
    </source>
</reference>
<dbReference type="STRING" id="291112.PAU_03498"/>
<sequence>MLIFVRKVAKQGISDIKSMVTPVFATQILMYGGLA</sequence>